<name>A0ABW8SYE7_9CLOT</name>
<feature type="region of interest" description="Disordered" evidence="1">
    <location>
        <begin position="51"/>
        <end position="87"/>
    </location>
</feature>
<accession>A0ABW8SYE7</accession>
<dbReference type="RefSeq" id="WP_406767960.1">
    <property type="nucleotide sequence ID" value="NZ_JBJHZZ010000001.1"/>
</dbReference>
<evidence type="ECO:0000256" key="1">
    <source>
        <dbReference type="SAM" id="MobiDB-lite"/>
    </source>
</evidence>
<protein>
    <submittedName>
        <fullName evidence="2">Uncharacterized protein</fullName>
    </submittedName>
</protein>
<dbReference type="EMBL" id="JBJHZZ010000001">
    <property type="protein sequence ID" value="MFL0245499.1"/>
    <property type="molecule type" value="Genomic_DNA"/>
</dbReference>
<evidence type="ECO:0000313" key="3">
    <source>
        <dbReference type="Proteomes" id="UP001623591"/>
    </source>
</evidence>
<evidence type="ECO:0000313" key="2">
    <source>
        <dbReference type="EMBL" id="MFL0245499.1"/>
    </source>
</evidence>
<feature type="compositionally biased region" description="Basic and acidic residues" evidence="1">
    <location>
        <begin position="51"/>
        <end position="62"/>
    </location>
</feature>
<sequence length="138" mass="15088">MKITAEFNSVEEILHFTKAFGETGFIPQQGGNVQSPIKAVVKEKLVDDTPKVNAEKVSEEAPKSGPIVDVESTPVQQEDNKEDPKVTKEMVRERLGAAMKAGKQKEVKALVAKYGASKVPDIKEEDYAAVYNEAEALL</sequence>
<reference evidence="2 3" key="1">
    <citation type="submission" date="2024-11" db="EMBL/GenBank/DDBJ databases">
        <authorList>
            <person name="Heng Y.C."/>
            <person name="Lim A.C.H."/>
            <person name="Lee J.K.Y."/>
            <person name="Kittelmann S."/>
        </authorList>
    </citation>
    <scope>NUCLEOTIDE SEQUENCE [LARGE SCALE GENOMIC DNA]</scope>
    <source>
        <strain evidence="2 3">WILCCON 0185</strain>
    </source>
</reference>
<keyword evidence="3" id="KW-1185">Reference proteome</keyword>
<organism evidence="2 3">
    <name type="scientific">Candidatus Clostridium stratigraminis</name>
    <dbReference type="NCBI Taxonomy" id="3381661"/>
    <lineage>
        <taxon>Bacteria</taxon>
        <taxon>Bacillati</taxon>
        <taxon>Bacillota</taxon>
        <taxon>Clostridia</taxon>
        <taxon>Eubacteriales</taxon>
        <taxon>Clostridiaceae</taxon>
        <taxon>Clostridium</taxon>
    </lineage>
</organism>
<proteinExistence type="predicted"/>
<feature type="compositionally biased region" description="Basic and acidic residues" evidence="1">
    <location>
        <begin position="78"/>
        <end position="87"/>
    </location>
</feature>
<comment type="caution">
    <text evidence="2">The sequence shown here is derived from an EMBL/GenBank/DDBJ whole genome shotgun (WGS) entry which is preliminary data.</text>
</comment>
<dbReference type="Proteomes" id="UP001623591">
    <property type="component" value="Unassembled WGS sequence"/>
</dbReference>
<gene>
    <name evidence="2" type="ORF">ACJDUG_00730</name>
</gene>